<comment type="caution">
    <text evidence="7">The sequence shown here is derived from an EMBL/GenBank/DDBJ whole genome shotgun (WGS) entry which is preliminary data.</text>
</comment>
<evidence type="ECO:0000259" key="6">
    <source>
        <dbReference type="Pfam" id="PF25967"/>
    </source>
</evidence>
<dbReference type="NCBIfam" id="TIGR01730">
    <property type="entry name" value="RND_mfp"/>
    <property type="match status" value="1"/>
</dbReference>
<evidence type="ECO:0000259" key="4">
    <source>
        <dbReference type="Pfam" id="PF25917"/>
    </source>
</evidence>
<dbReference type="Gene3D" id="1.10.287.470">
    <property type="entry name" value="Helix hairpin bin"/>
    <property type="match status" value="1"/>
</dbReference>
<dbReference type="Gene3D" id="2.40.50.100">
    <property type="match status" value="1"/>
</dbReference>
<evidence type="ECO:0000313" key="7">
    <source>
        <dbReference type="EMBL" id="OQP61206.1"/>
    </source>
</evidence>
<dbReference type="GO" id="GO:0046677">
    <property type="term" value="P:response to antibiotic"/>
    <property type="evidence" value="ECO:0007669"/>
    <property type="project" value="TreeGrafter"/>
</dbReference>
<evidence type="ECO:0000256" key="1">
    <source>
        <dbReference type="ARBA" id="ARBA00004196"/>
    </source>
</evidence>
<dbReference type="Gene3D" id="2.40.30.170">
    <property type="match status" value="1"/>
</dbReference>
<proteinExistence type="inferred from homology"/>
<dbReference type="GO" id="GO:0022857">
    <property type="term" value="F:transmembrane transporter activity"/>
    <property type="evidence" value="ECO:0007669"/>
    <property type="project" value="InterPro"/>
</dbReference>
<dbReference type="OrthoDB" id="9801814at2"/>
<protein>
    <submittedName>
        <fullName evidence="7">Efflux transporter periplasmic adaptor subunit</fullName>
    </submittedName>
</protein>
<dbReference type="Gene3D" id="2.40.420.20">
    <property type="match status" value="1"/>
</dbReference>
<comment type="subcellular location">
    <subcellularLocation>
        <location evidence="1">Cell envelope</location>
    </subcellularLocation>
</comment>
<dbReference type="PANTHER" id="PTHR30158">
    <property type="entry name" value="ACRA/E-RELATED COMPONENT OF DRUG EFFLUX TRANSPORTER"/>
    <property type="match status" value="1"/>
</dbReference>
<feature type="domain" description="Multidrug resistance protein MdtA-like alpha-helical hairpin" evidence="3">
    <location>
        <begin position="93"/>
        <end position="151"/>
    </location>
</feature>
<dbReference type="InterPro" id="IPR058624">
    <property type="entry name" value="MdtA-like_HH"/>
</dbReference>
<feature type="domain" description="Multidrug resistance protein MdtA-like C-terminal permuted SH3" evidence="6">
    <location>
        <begin position="275"/>
        <end position="335"/>
    </location>
</feature>
<organism evidence="7 8">
    <name type="scientific">Niastella vici</name>
    <dbReference type="NCBI Taxonomy" id="1703345"/>
    <lineage>
        <taxon>Bacteria</taxon>
        <taxon>Pseudomonadati</taxon>
        <taxon>Bacteroidota</taxon>
        <taxon>Chitinophagia</taxon>
        <taxon>Chitinophagales</taxon>
        <taxon>Chitinophagaceae</taxon>
        <taxon>Niastella</taxon>
    </lineage>
</organism>
<dbReference type="InterPro" id="IPR058627">
    <property type="entry name" value="MdtA-like_C"/>
</dbReference>
<dbReference type="EMBL" id="LVYD01000058">
    <property type="protein sequence ID" value="OQP61206.1"/>
    <property type="molecule type" value="Genomic_DNA"/>
</dbReference>
<evidence type="ECO:0000256" key="2">
    <source>
        <dbReference type="ARBA" id="ARBA00009477"/>
    </source>
</evidence>
<name>A0A1V9FSI5_9BACT</name>
<dbReference type="RefSeq" id="WP_081151653.1">
    <property type="nucleotide sequence ID" value="NZ_LVYD01000058.1"/>
</dbReference>
<feature type="domain" description="Multidrug resistance protein MdtA-like beta-barrel" evidence="5">
    <location>
        <begin position="190"/>
        <end position="272"/>
    </location>
</feature>
<dbReference type="InterPro" id="IPR058625">
    <property type="entry name" value="MdtA-like_BSH"/>
</dbReference>
<dbReference type="STRING" id="1703345.A3860_05700"/>
<dbReference type="Pfam" id="PF25917">
    <property type="entry name" value="BSH_RND"/>
    <property type="match status" value="1"/>
</dbReference>
<dbReference type="Proteomes" id="UP000192796">
    <property type="component" value="Unassembled WGS sequence"/>
</dbReference>
<keyword evidence="8" id="KW-1185">Reference proteome</keyword>
<feature type="domain" description="Multidrug resistance protein MdtA-like barrel-sandwich hybrid" evidence="4">
    <location>
        <begin position="59"/>
        <end position="179"/>
    </location>
</feature>
<comment type="similarity">
    <text evidence="2">Belongs to the membrane fusion protein (MFP) (TC 8.A.1) family.</text>
</comment>
<accession>A0A1V9FSI5</accession>
<reference evidence="7 8" key="1">
    <citation type="submission" date="2016-03" db="EMBL/GenBank/DDBJ databases">
        <title>Niastella vici sp. nov., isolated from farmland soil.</title>
        <authorList>
            <person name="Chen L."/>
            <person name="Wang D."/>
            <person name="Yang S."/>
            <person name="Wang G."/>
        </authorList>
    </citation>
    <scope>NUCLEOTIDE SEQUENCE [LARGE SCALE GENOMIC DNA]</scope>
    <source>
        <strain evidence="7 8">DJ57</strain>
    </source>
</reference>
<evidence type="ECO:0000313" key="8">
    <source>
        <dbReference type="Proteomes" id="UP000192796"/>
    </source>
</evidence>
<dbReference type="GO" id="GO:0005886">
    <property type="term" value="C:plasma membrane"/>
    <property type="evidence" value="ECO:0007669"/>
    <property type="project" value="TreeGrafter"/>
</dbReference>
<dbReference type="SUPFAM" id="SSF111369">
    <property type="entry name" value="HlyD-like secretion proteins"/>
    <property type="match status" value="1"/>
</dbReference>
<dbReference type="Pfam" id="PF25876">
    <property type="entry name" value="HH_MFP_RND"/>
    <property type="match status" value="1"/>
</dbReference>
<dbReference type="PANTHER" id="PTHR30158:SF23">
    <property type="entry name" value="MULTIDRUG RESISTANCE PROTEIN MEXA"/>
    <property type="match status" value="1"/>
</dbReference>
<gene>
    <name evidence="7" type="ORF">A3860_05700</name>
</gene>
<sequence>MKQILMLIGLYATLVCHTSCKTKAETTKEEPTKLLVTSPVKMDTTVTNEYVCQIKSIRNIELKAQEKGYLERVYVDEGQYVKAGQLLFKIMPTVYQAEMEKADAEAQAAEIEVNNTQSLADRNVVSKNELALAVAKLKKAKAEYALAKAHLAFTDITAPFDGIVDHLHLKQGSLVEEGELLTSLSDNSKMWVYFNVSEPEYLNYKEHAQAKEKLKVNLMMANKELFKHPGYVETIEAEFNNETGNIAFRATFPNQEGLLRHGETGSILMKEDLKNAIIIPQKATLEIMDKKYVYIVNKDNVVKLTPITIAAEIPDLYVIKDGVAEGDKILLEGIRKVQDGNRIAFEYEEPGKVMSQLKLESE</sequence>
<dbReference type="AlphaFoldDB" id="A0A1V9FSI5"/>
<dbReference type="Pfam" id="PF25944">
    <property type="entry name" value="Beta-barrel_RND"/>
    <property type="match status" value="1"/>
</dbReference>
<evidence type="ECO:0000259" key="3">
    <source>
        <dbReference type="Pfam" id="PF25876"/>
    </source>
</evidence>
<dbReference type="GO" id="GO:0030313">
    <property type="term" value="C:cell envelope"/>
    <property type="evidence" value="ECO:0007669"/>
    <property type="project" value="UniProtKB-SubCell"/>
</dbReference>
<dbReference type="InterPro" id="IPR006143">
    <property type="entry name" value="RND_pump_MFP"/>
</dbReference>
<dbReference type="InterPro" id="IPR058626">
    <property type="entry name" value="MdtA-like_b-barrel"/>
</dbReference>
<dbReference type="Pfam" id="PF25967">
    <property type="entry name" value="RND-MFP_C"/>
    <property type="match status" value="1"/>
</dbReference>
<evidence type="ECO:0000259" key="5">
    <source>
        <dbReference type="Pfam" id="PF25944"/>
    </source>
</evidence>